<sequence length="202" mass="22926">GGGGKQAADDVGDIVSKSKSVDEIVNDLIGKDISETSLYKSLRERYDEKTARKIALNLERGNAFNAKMRSKYPHNEVYVKYKDKKGRWREGKVDSYDPDKGEIISRKYTPLADIQYQTARNYMNEFLTKYAPGTKIKDIPTQRKGSGHQNDGLAGESLEGDMILEVPVQKKPVPRNVREYATDHDIIIRDEKGKVYNPEVLE</sequence>
<reference evidence="3" key="1">
    <citation type="submission" date="2017-01" db="EMBL/GenBank/DDBJ databases">
        <authorList>
            <person name="Varghese N."/>
            <person name="Submissions S."/>
        </authorList>
    </citation>
    <scope>NUCLEOTIDE SEQUENCE [LARGE SCALE GENOMIC DNA]</scope>
    <source>
        <strain evidence="3">DSM 45196</strain>
    </source>
</reference>
<keyword evidence="3" id="KW-1185">Reference proteome</keyword>
<organism evidence="2 3">
    <name type="scientific">Kroppenstedtia eburnea</name>
    <dbReference type="NCBI Taxonomy" id="714067"/>
    <lineage>
        <taxon>Bacteria</taxon>
        <taxon>Bacillati</taxon>
        <taxon>Bacillota</taxon>
        <taxon>Bacilli</taxon>
        <taxon>Bacillales</taxon>
        <taxon>Thermoactinomycetaceae</taxon>
        <taxon>Kroppenstedtia</taxon>
    </lineage>
</organism>
<dbReference type="AlphaFoldDB" id="A0A1N7NEB8"/>
<proteinExistence type="predicted"/>
<feature type="non-terminal residue" evidence="2">
    <location>
        <position position="1"/>
    </location>
</feature>
<accession>A0A1N7NEB8</accession>
<evidence type="ECO:0000313" key="2">
    <source>
        <dbReference type="EMBL" id="SIS96705.1"/>
    </source>
</evidence>
<evidence type="ECO:0000313" key="3">
    <source>
        <dbReference type="Proteomes" id="UP000186795"/>
    </source>
</evidence>
<evidence type="ECO:0000256" key="1">
    <source>
        <dbReference type="SAM" id="MobiDB-lite"/>
    </source>
</evidence>
<name>A0A1N7NEB8_9BACL</name>
<gene>
    <name evidence="2" type="ORF">SAMN05421790_108163</name>
</gene>
<dbReference type="Proteomes" id="UP000186795">
    <property type="component" value="Unassembled WGS sequence"/>
</dbReference>
<protein>
    <submittedName>
        <fullName evidence="2">Uncharacterized protein</fullName>
    </submittedName>
</protein>
<dbReference type="EMBL" id="FTOD01000008">
    <property type="protein sequence ID" value="SIS96705.1"/>
    <property type="molecule type" value="Genomic_DNA"/>
</dbReference>
<feature type="region of interest" description="Disordered" evidence="1">
    <location>
        <begin position="138"/>
        <end position="158"/>
    </location>
</feature>